<organism evidence="1 2">
    <name type="scientific">Winslowiella toletana</name>
    <dbReference type="NCBI Taxonomy" id="92490"/>
    <lineage>
        <taxon>Bacteria</taxon>
        <taxon>Pseudomonadati</taxon>
        <taxon>Pseudomonadota</taxon>
        <taxon>Gammaproteobacteria</taxon>
        <taxon>Enterobacterales</taxon>
        <taxon>Erwiniaceae</taxon>
        <taxon>Winslowiella</taxon>
    </lineage>
</organism>
<accession>A0ABS4P8W8</accession>
<dbReference type="EMBL" id="JAGGMQ010000001">
    <property type="protein sequence ID" value="MBP2169083.1"/>
    <property type="molecule type" value="Genomic_DNA"/>
</dbReference>
<keyword evidence="2" id="KW-1185">Reference proteome</keyword>
<reference evidence="1 2" key="1">
    <citation type="submission" date="2021-03" db="EMBL/GenBank/DDBJ databases">
        <authorList>
            <person name="D'Agostino P."/>
            <person name="Huntemann M."/>
            <person name="Clum A."/>
            <person name="Spunde A."/>
            <person name="Palaniappan K."/>
            <person name="Ritter S."/>
            <person name="Mikhailova N."/>
            <person name="Chen I.-M."/>
            <person name="Stamatis D."/>
            <person name="Reddy T."/>
            <person name="O'Malley R."/>
            <person name="Daum C."/>
            <person name="Shapiro N."/>
            <person name="Ivanova N."/>
            <person name="Kyrpides N."/>
            <person name="Woyke T."/>
        </authorList>
    </citation>
    <scope>NUCLEOTIDE SEQUENCE [LARGE SCALE GENOMIC DNA]</scope>
    <source>
        <strain evidence="1 2">WS4403</strain>
    </source>
</reference>
<protein>
    <recommendedName>
        <fullName evidence="3">HTH luxR-type domain-containing protein</fullName>
    </recommendedName>
</protein>
<evidence type="ECO:0008006" key="3">
    <source>
        <dbReference type="Google" id="ProtNLM"/>
    </source>
</evidence>
<dbReference type="SUPFAM" id="SSF46894">
    <property type="entry name" value="C-terminal effector domain of the bipartite response regulators"/>
    <property type="match status" value="1"/>
</dbReference>
<dbReference type="Proteomes" id="UP001195624">
    <property type="component" value="Unassembled WGS sequence"/>
</dbReference>
<evidence type="ECO:0000313" key="1">
    <source>
        <dbReference type="EMBL" id="MBP2169083.1"/>
    </source>
</evidence>
<sequence>MYNIYSNDNLLKLSITSIFSSLTYNHKKLRVKNSIYFTDQYYDSLENVVSKSLEDKDGIIVIFTHQSHKPINIGSRIILISLNTALSVICQFLASLVKRTLFSLQEVTLSKTEMLFLFLYYKNWSVAMMSRFLEIHEKTVTNTKHFLKKKYGIKDDIMFVTLSKSYSFYLNSFG</sequence>
<proteinExistence type="predicted"/>
<name>A0ABS4P8W8_9GAMM</name>
<gene>
    <name evidence="1" type="ORF">J2125_002275</name>
</gene>
<dbReference type="InterPro" id="IPR016032">
    <property type="entry name" value="Sig_transdc_resp-reg_C-effctor"/>
</dbReference>
<reference evidence="2" key="2">
    <citation type="submission" date="2023-07" db="EMBL/GenBank/DDBJ databases">
        <title>Genome mining of underrepresented organisms for secondary metabolites.</title>
        <authorList>
            <person name="D'Agostino P.M."/>
        </authorList>
    </citation>
    <scope>NUCLEOTIDE SEQUENCE [LARGE SCALE GENOMIC DNA]</scope>
    <source>
        <strain evidence="2">WS4403</strain>
    </source>
</reference>
<comment type="caution">
    <text evidence="1">The sequence shown here is derived from an EMBL/GenBank/DDBJ whole genome shotgun (WGS) entry which is preliminary data.</text>
</comment>
<dbReference type="RefSeq" id="WP_017801594.1">
    <property type="nucleotide sequence ID" value="NZ_JAGGMQ010000001.1"/>
</dbReference>
<evidence type="ECO:0000313" key="2">
    <source>
        <dbReference type="Proteomes" id="UP001195624"/>
    </source>
</evidence>